<dbReference type="Proteomes" id="UP001233999">
    <property type="component" value="Unassembled WGS sequence"/>
</dbReference>
<protein>
    <submittedName>
        <fullName evidence="1">Uncharacterized protein</fullName>
    </submittedName>
</protein>
<dbReference type="AlphaFoldDB" id="A0AAD7ZPJ3"/>
<feature type="non-terminal residue" evidence="1">
    <location>
        <position position="84"/>
    </location>
</feature>
<comment type="caution">
    <text evidence="1">The sequence shown here is derived from an EMBL/GenBank/DDBJ whole genome shotgun (WGS) entry which is preliminary data.</text>
</comment>
<dbReference type="EMBL" id="JASPKZ010007429">
    <property type="protein sequence ID" value="KAJ9584328.1"/>
    <property type="molecule type" value="Genomic_DNA"/>
</dbReference>
<organism evidence="1 2">
    <name type="scientific">Diploptera punctata</name>
    <name type="common">Pacific beetle cockroach</name>
    <dbReference type="NCBI Taxonomy" id="6984"/>
    <lineage>
        <taxon>Eukaryota</taxon>
        <taxon>Metazoa</taxon>
        <taxon>Ecdysozoa</taxon>
        <taxon>Arthropoda</taxon>
        <taxon>Hexapoda</taxon>
        <taxon>Insecta</taxon>
        <taxon>Pterygota</taxon>
        <taxon>Neoptera</taxon>
        <taxon>Polyneoptera</taxon>
        <taxon>Dictyoptera</taxon>
        <taxon>Blattodea</taxon>
        <taxon>Blaberoidea</taxon>
        <taxon>Blaberidae</taxon>
        <taxon>Diplopterinae</taxon>
        <taxon>Diploptera</taxon>
    </lineage>
</organism>
<reference evidence="1" key="2">
    <citation type="submission" date="2023-05" db="EMBL/GenBank/DDBJ databases">
        <authorList>
            <person name="Fouks B."/>
        </authorList>
    </citation>
    <scope>NUCLEOTIDE SEQUENCE</scope>
    <source>
        <strain evidence="1">Stay&amp;Tobe</strain>
        <tissue evidence="1">Testes</tissue>
    </source>
</reference>
<sequence>MKKANTTSCCLKTPSQTSMGVKETTFANDAEAMQQPAPPINNNNKFHLTNEEKSNYQFLRKLAVNIKFSDVYYRTKEWAYNKMP</sequence>
<evidence type="ECO:0000313" key="1">
    <source>
        <dbReference type="EMBL" id="KAJ9584328.1"/>
    </source>
</evidence>
<reference evidence="1" key="1">
    <citation type="journal article" date="2023" name="IScience">
        <title>Live-bearing cockroach genome reveals convergent evolutionary mechanisms linked to viviparity in insects and beyond.</title>
        <authorList>
            <person name="Fouks B."/>
            <person name="Harrison M.C."/>
            <person name="Mikhailova A.A."/>
            <person name="Marchal E."/>
            <person name="English S."/>
            <person name="Carruthers M."/>
            <person name="Jennings E.C."/>
            <person name="Chiamaka E.L."/>
            <person name="Frigard R.A."/>
            <person name="Pippel M."/>
            <person name="Attardo G.M."/>
            <person name="Benoit J.B."/>
            <person name="Bornberg-Bauer E."/>
            <person name="Tobe S.S."/>
        </authorList>
    </citation>
    <scope>NUCLEOTIDE SEQUENCE</scope>
    <source>
        <strain evidence="1">Stay&amp;Tobe</strain>
    </source>
</reference>
<accession>A0AAD7ZPJ3</accession>
<proteinExistence type="predicted"/>
<name>A0AAD7ZPJ3_DIPPU</name>
<evidence type="ECO:0000313" key="2">
    <source>
        <dbReference type="Proteomes" id="UP001233999"/>
    </source>
</evidence>
<keyword evidence="2" id="KW-1185">Reference proteome</keyword>
<gene>
    <name evidence="1" type="ORF">L9F63_021328</name>
</gene>